<evidence type="ECO:0000313" key="3">
    <source>
        <dbReference type="Proteomes" id="UP000292003"/>
    </source>
</evidence>
<dbReference type="Proteomes" id="UP000292003">
    <property type="component" value="Unassembled WGS sequence"/>
</dbReference>
<dbReference type="OrthoDB" id="9777638at2"/>
<protein>
    <submittedName>
        <fullName evidence="2">Methyltransferase domain-containing protein</fullName>
    </submittedName>
</protein>
<organism evidence="2 3">
    <name type="scientific">Amycolatopsis suaedae</name>
    <dbReference type="NCBI Taxonomy" id="2510978"/>
    <lineage>
        <taxon>Bacteria</taxon>
        <taxon>Bacillati</taxon>
        <taxon>Actinomycetota</taxon>
        <taxon>Actinomycetes</taxon>
        <taxon>Pseudonocardiales</taxon>
        <taxon>Pseudonocardiaceae</taxon>
        <taxon>Amycolatopsis</taxon>
    </lineage>
</organism>
<name>A0A4Q7J9W0_9PSEU</name>
<dbReference type="GO" id="GO:0008757">
    <property type="term" value="F:S-adenosylmethionine-dependent methyltransferase activity"/>
    <property type="evidence" value="ECO:0007669"/>
    <property type="project" value="InterPro"/>
</dbReference>
<dbReference type="Pfam" id="PF08241">
    <property type="entry name" value="Methyltransf_11"/>
    <property type="match status" value="1"/>
</dbReference>
<reference evidence="2 3" key="1">
    <citation type="submission" date="2019-02" db="EMBL/GenBank/DDBJ databases">
        <title>Draft genome sequence of Amycolatopsis sp. 8-3EHSu isolated from roots of Suaeda maritima.</title>
        <authorList>
            <person name="Duangmal K."/>
            <person name="Chantavorakit T."/>
        </authorList>
    </citation>
    <scope>NUCLEOTIDE SEQUENCE [LARGE SCALE GENOMIC DNA]</scope>
    <source>
        <strain evidence="2 3">8-3EHSu</strain>
    </source>
</reference>
<dbReference type="CDD" id="cd02440">
    <property type="entry name" value="AdoMet_MTases"/>
    <property type="match status" value="1"/>
</dbReference>
<dbReference type="PANTHER" id="PTHR43591">
    <property type="entry name" value="METHYLTRANSFERASE"/>
    <property type="match status" value="1"/>
</dbReference>
<dbReference type="InterPro" id="IPR029063">
    <property type="entry name" value="SAM-dependent_MTases_sf"/>
</dbReference>
<dbReference type="RefSeq" id="WP_130475218.1">
    <property type="nucleotide sequence ID" value="NZ_SFCC01000005.1"/>
</dbReference>
<keyword evidence="2" id="KW-0808">Transferase</keyword>
<proteinExistence type="predicted"/>
<evidence type="ECO:0000313" key="2">
    <source>
        <dbReference type="EMBL" id="RZQ63692.1"/>
    </source>
</evidence>
<feature type="domain" description="Methyltransferase type 11" evidence="1">
    <location>
        <begin position="54"/>
        <end position="153"/>
    </location>
</feature>
<dbReference type="GO" id="GO:0032259">
    <property type="term" value="P:methylation"/>
    <property type="evidence" value="ECO:0007669"/>
    <property type="project" value="UniProtKB-KW"/>
</dbReference>
<evidence type="ECO:0000259" key="1">
    <source>
        <dbReference type="Pfam" id="PF08241"/>
    </source>
</evidence>
<dbReference type="SUPFAM" id="SSF53335">
    <property type="entry name" value="S-adenosyl-L-methionine-dependent methyltransferases"/>
    <property type="match status" value="1"/>
</dbReference>
<accession>A0A4Q7J9W0</accession>
<dbReference type="Gene3D" id="3.40.50.150">
    <property type="entry name" value="Vaccinia Virus protein VP39"/>
    <property type="match status" value="1"/>
</dbReference>
<dbReference type="EMBL" id="SFCC01000005">
    <property type="protein sequence ID" value="RZQ63692.1"/>
    <property type="molecule type" value="Genomic_DNA"/>
</dbReference>
<comment type="caution">
    <text evidence="2">The sequence shown here is derived from an EMBL/GenBank/DDBJ whole genome shotgun (WGS) entry which is preliminary data.</text>
</comment>
<keyword evidence="3" id="KW-1185">Reference proteome</keyword>
<dbReference type="AlphaFoldDB" id="A0A4Q7J9W0"/>
<dbReference type="InterPro" id="IPR013216">
    <property type="entry name" value="Methyltransf_11"/>
</dbReference>
<sequence length="197" mass="21910">MTTLDDKPKVRAGWRTPAALYRLISSPALRAVLGWDLPRRDVKWVRREEGMTCLEVGSGGGFYTAALREHLGEGTDLIALDPAGESLDALRDKLAGTTGARMSYLVGDGCKLPMPDDSVDALFYGYSLEEFPDPLGAVLEAQRVLRPGGQLVLFLWRPVITKGRRMPVAKLLDQTFDRQQHSAGPQNIRMRYIKRAR</sequence>
<keyword evidence="2" id="KW-0489">Methyltransferase</keyword>
<gene>
    <name evidence="2" type="ORF">EWH70_10965</name>
</gene>